<dbReference type="Ensembl" id="ENSZLMT00000016897.1">
    <property type="protein sequence ID" value="ENSZLMP00000016443.1"/>
    <property type="gene ID" value="ENSZLMG00000011435.1"/>
</dbReference>
<dbReference type="FunFam" id="2.30.30.40:FF:000016">
    <property type="entry name" value="RIMS-binding protein 2 isoform X2"/>
    <property type="match status" value="1"/>
</dbReference>
<dbReference type="Proteomes" id="UP000694401">
    <property type="component" value="Unassembled WGS sequence"/>
</dbReference>
<evidence type="ECO:0000256" key="11">
    <source>
        <dbReference type="PROSITE-ProRule" id="PRU00192"/>
    </source>
</evidence>
<dbReference type="InterPro" id="IPR036028">
    <property type="entry name" value="SH3-like_dom_sf"/>
</dbReference>
<accession>A0A8D2PV16</accession>
<feature type="compositionally biased region" description="Polar residues" evidence="13">
    <location>
        <begin position="681"/>
        <end position="694"/>
    </location>
</feature>
<dbReference type="FunFam" id="2.60.40.10:FF:000072">
    <property type="entry name" value="RIMS-binding protein 2 isoform X1"/>
    <property type="match status" value="1"/>
</dbReference>
<dbReference type="InterPro" id="IPR040325">
    <property type="entry name" value="RIMBP1/2/3"/>
</dbReference>
<evidence type="ECO:0000256" key="1">
    <source>
        <dbReference type="ARBA" id="ARBA00004236"/>
    </source>
</evidence>
<dbReference type="CDD" id="cd12014">
    <property type="entry name" value="SH3_RIM-BP_1"/>
    <property type="match status" value="1"/>
</dbReference>
<evidence type="ECO:0000259" key="14">
    <source>
        <dbReference type="PROSITE" id="PS50002"/>
    </source>
</evidence>
<dbReference type="PANTHER" id="PTHR14234:SF20">
    <property type="entry name" value="PERIPHERAL-TYPE BENZODIAZEPINE RECEPTOR-ASSOCIATED PROTEIN 1"/>
    <property type="match status" value="1"/>
</dbReference>
<keyword evidence="4" id="KW-1003">Cell membrane</keyword>
<evidence type="ECO:0000256" key="9">
    <source>
        <dbReference type="ARBA" id="ARBA00054159"/>
    </source>
</evidence>
<dbReference type="SUPFAM" id="SSF49265">
    <property type="entry name" value="Fibronectin type III"/>
    <property type="match status" value="2"/>
</dbReference>
<reference evidence="16" key="1">
    <citation type="submission" date="2025-08" db="UniProtKB">
        <authorList>
            <consortium name="Ensembl"/>
        </authorList>
    </citation>
    <scope>IDENTIFICATION</scope>
</reference>
<dbReference type="FunFam" id="2.30.30.40:FF:000023">
    <property type="entry name" value="RIMS-binding protein 2 isoform F"/>
    <property type="match status" value="1"/>
</dbReference>
<evidence type="ECO:0000313" key="16">
    <source>
        <dbReference type="Ensembl" id="ENSZLMP00000016443.1"/>
    </source>
</evidence>
<keyword evidence="6" id="KW-0770">Synapse</keyword>
<dbReference type="PROSITE" id="PS50853">
    <property type="entry name" value="FN3"/>
    <property type="match status" value="1"/>
</dbReference>
<dbReference type="FunFam" id="2.60.40.10:FF:000643">
    <property type="entry name" value="RIMS-binding protein 2 isoform X1"/>
    <property type="match status" value="1"/>
</dbReference>
<dbReference type="PROSITE" id="PS50002">
    <property type="entry name" value="SH3"/>
    <property type="match status" value="2"/>
</dbReference>
<name>A0A8D2PV16_ZOSLA</name>
<dbReference type="InterPro" id="IPR057884">
    <property type="entry name" value="FN3_RIM-BP1/2/3"/>
</dbReference>
<evidence type="ECO:0000313" key="17">
    <source>
        <dbReference type="Proteomes" id="UP000694401"/>
    </source>
</evidence>
<dbReference type="InterPro" id="IPR035753">
    <property type="entry name" value="RIM-BP_SH3_2"/>
</dbReference>
<dbReference type="GO" id="GO:0005886">
    <property type="term" value="C:plasma membrane"/>
    <property type="evidence" value="ECO:0007669"/>
    <property type="project" value="UniProtKB-SubCell"/>
</dbReference>
<protein>
    <recommendedName>
        <fullName evidence="10">RIMS-binding protein 2</fullName>
    </recommendedName>
</protein>
<feature type="compositionally biased region" description="Polar residues" evidence="13">
    <location>
        <begin position="607"/>
        <end position="617"/>
    </location>
</feature>
<dbReference type="Pfam" id="PF25523">
    <property type="entry name" value="Ig_RIMBP2"/>
    <property type="match status" value="2"/>
</dbReference>
<evidence type="ECO:0000256" key="2">
    <source>
        <dbReference type="ARBA" id="ARBA00010749"/>
    </source>
</evidence>
<feature type="domain" description="Fibronectin type-III" evidence="15">
    <location>
        <begin position="382"/>
        <end position="473"/>
    </location>
</feature>
<dbReference type="InterPro" id="IPR001452">
    <property type="entry name" value="SH3_domain"/>
</dbReference>
<dbReference type="FunFam" id="2.30.30.40:FF:000006">
    <property type="entry name" value="RIMS-binding protein 2 isoform X1"/>
    <property type="match status" value="1"/>
</dbReference>
<keyword evidence="7" id="KW-0472">Membrane</keyword>
<dbReference type="CDD" id="cd00063">
    <property type="entry name" value="FN3"/>
    <property type="match status" value="2"/>
</dbReference>
<dbReference type="Pfam" id="PF14604">
    <property type="entry name" value="SH3_9"/>
    <property type="match status" value="1"/>
</dbReference>
<organism evidence="16 17">
    <name type="scientific">Zosterops lateralis melanops</name>
    <dbReference type="NCBI Taxonomy" id="1220523"/>
    <lineage>
        <taxon>Eukaryota</taxon>
        <taxon>Metazoa</taxon>
        <taxon>Chordata</taxon>
        <taxon>Craniata</taxon>
        <taxon>Vertebrata</taxon>
        <taxon>Euteleostomi</taxon>
        <taxon>Archelosauria</taxon>
        <taxon>Archosauria</taxon>
        <taxon>Dinosauria</taxon>
        <taxon>Saurischia</taxon>
        <taxon>Theropoda</taxon>
        <taxon>Coelurosauria</taxon>
        <taxon>Aves</taxon>
        <taxon>Neognathae</taxon>
        <taxon>Neoaves</taxon>
        <taxon>Telluraves</taxon>
        <taxon>Australaves</taxon>
        <taxon>Passeriformes</taxon>
        <taxon>Sylvioidea</taxon>
        <taxon>Zosteropidae</taxon>
        <taxon>Zosterops</taxon>
    </lineage>
</organism>
<comment type="similarity">
    <text evidence="2">Belongs to the RIMBP family.</text>
</comment>
<evidence type="ECO:0000256" key="10">
    <source>
        <dbReference type="ARBA" id="ARBA00068024"/>
    </source>
</evidence>
<proteinExistence type="inferred from homology"/>
<evidence type="ECO:0000256" key="3">
    <source>
        <dbReference type="ARBA" id="ARBA00022443"/>
    </source>
</evidence>
<comment type="subcellular location">
    <subcellularLocation>
        <location evidence="1">Cell membrane</location>
    </subcellularLocation>
    <subcellularLocation>
        <location evidence="8">Synapse</location>
    </subcellularLocation>
</comment>
<sequence length="955" mass="104328">MRNVAERRQQLEVEHKEALLVLQEKQEEVQRLQQVRGDLEDQCRSQTEQFSLLSQELQQFRLQTGKIDLLTSTLVTLELPHALCRIVPCEGGEVLAQGAQSSCGCPWIPGSAQGQTGQGLEQPGIVEGVPACGGGWNEMNFRVLSNSNHSIRFLCKLSSNCKYFSYNPFDGPNENPEAELPLTAGEYIYIYGDMDEDGFFEGELMDGRRGLVPSNFVEQVADDDLMTFLPPELNDLTHSSYQEKSLVSASTSSGDKSEFSVEESSISLLASRAEGDQEEPISHTAVPYPRKLTLIKQLARSIVVGWEPPLLPAGCPEIQSYNIYVDEELRQNVKSGLQTKAVIEKLDLHTRAYRVSVQTVTEHGSSDKLRCTFFVGQDFGMAPTMLKVRSVTATSAEVTWLPCNSNYSHGVYLNGQECDVTKPGVYWYTFRNLQPSTQYVAKLEARPMKTPWEEVPEGQEQDSAVIHFTTPLAGTPDAPLDVQVEAGPSPGILVISWLPVTIDAEGSSNGVRVTGYAVYADGQKVIEVTSPTAGSVLVDLSQLQMFQVCREVSVRTMSQYGESVDSVPAQISSVLLQSTHCTYPVCNTVPSRLPRGRPRASLPARSPQHTPGLTLQQRIPLESSDAKLTDPSSSPVGSGWPLTEKASSPPHLPSPSTSLVQAPGTSPQGSDTVGDKKCLSMSPQQAGTVLTGQGTEPGPSQELGLQQLGEGTEERRGKWAAGEMEAPENGWGEAGRQCLAMQGWGRADVLSAMSPLCTGPPRSTAPESSGKDDGIRIFVALFDYDPVSMSPNPDAAEEELPFKEGQILKVYGDKDADGFYRGECAGREGYIPCNMVSEVPVESSELKQQLLKQGFLPADMESPGTVSELLTPHRMVAAFDYNPKESSPNTDVEAELTFSAGDIITVFGSMDDDGFYYVSTRLGKVLWLHWKWLELMEWQGSRSQGTKYSAFGKKK</sequence>
<evidence type="ECO:0000256" key="7">
    <source>
        <dbReference type="ARBA" id="ARBA00023136"/>
    </source>
</evidence>
<keyword evidence="3 11" id="KW-0728">SH3 domain</keyword>
<dbReference type="GO" id="GO:0045202">
    <property type="term" value="C:synapse"/>
    <property type="evidence" value="ECO:0007669"/>
    <property type="project" value="UniProtKB-SubCell"/>
</dbReference>
<dbReference type="CDD" id="cd12012">
    <property type="entry name" value="SH3_RIM-BP_2"/>
    <property type="match status" value="1"/>
</dbReference>
<evidence type="ECO:0000256" key="6">
    <source>
        <dbReference type="ARBA" id="ARBA00023018"/>
    </source>
</evidence>
<dbReference type="Pfam" id="PF07653">
    <property type="entry name" value="SH3_2"/>
    <property type="match status" value="2"/>
</dbReference>
<reference evidence="16" key="2">
    <citation type="submission" date="2025-09" db="UniProtKB">
        <authorList>
            <consortium name="Ensembl"/>
        </authorList>
    </citation>
    <scope>IDENTIFICATION</scope>
</reference>
<evidence type="ECO:0000256" key="13">
    <source>
        <dbReference type="SAM" id="MobiDB-lite"/>
    </source>
</evidence>
<keyword evidence="12" id="KW-0175">Coiled coil</keyword>
<dbReference type="GO" id="GO:0030156">
    <property type="term" value="F:benzodiazepine receptor binding"/>
    <property type="evidence" value="ECO:0007669"/>
    <property type="project" value="TreeGrafter"/>
</dbReference>
<dbReference type="InterPro" id="IPR013783">
    <property type="entry name" value="Ig-like_fold"/>
</dbReference>
<evidence type="ECO:0000256" key="12">
    <source>
        <dbReference type="SAM" id="Coils"/>
    </source>
</evidence>
<dbReference type="PANTHER" id="PTHR14234">
    <property type="entry name" value="RIM BINDING PROTEIN-RELATED"/>
    <property type="match status" value="1"/>
</dbReference>
<dbReference type="SMART" id="SM00060">
    <property type="entry name" value="FN3"/>
    <property type="match status" value="3"/>
</dbReference>
<feature type="domain" description="SH3" evidence="14">
    <location>
        <begin position="773"/>
        <end position="841"/>
    </location>
</feature>
<keyword evidence="17" id="KW-1185">Reference proteome</keyword>
<evidence type="ECO:0000256" key="8">
    <source>
        <dbReference type="ARBA" id="ARBA00034103"/>
    </source>
</evidence>
<evidence type="ECO:0000259" key="15">
    <source>
        <dbReference type="PROSITE" id="PS50853"/>
    </source>
</evidence>
<evidence type="ECO:0000256" key="4">
    <source>
        <dbReference type="ARBA" id="ARBA00022475"/>
    </source>
</evidence>
<comment type="function">
    <text evidence="9">Plays a role in the synaptic transmission as bifunctional linker that interacts simultaneously with RIMS1, RIMS2, CACNA1D and CACNA1B.</text>
</comment>
<dbReference type="SUPFAM" id="SSF50044">
    <property type="entry name" value="SH3-domain"/>
    <property type="match status" value="3"/>
</dbReference>
<dbReference type="Gene3D" id="2.60.40.10">
    <property type="entry name" value="Immunoglobulins"/>
    <property type="match status" value="3"/>
</dbReference>
<dbReference type="Gene3D" id="2.30.30.40">
    <property type="entry name" value="SH3 Domains"/>
    <property type="match status" value="3"/>
</dbReference>
<keyword evidence="5" id="KW-0677">Repeat</keyword>
<dbReference type="AlphaFoldDB" id="A0A8D2PV16"/>
<dbReference type="FunFam" id="2.60.40.10:FF:001380">
    <property type="entry name" value="Peripheral-type benzodiazepine receptor-associated protein 1"/>
    <property type="match status" value="1"/>
</dbReference>
<dbReference type="SMART" id="SM00326">
    <property type="entry name" value="SH3"/>
    <property type="match status" value="3"/>
</dbReference>
<dbReference type="InterPro" id="IPR003961">
    <property type="entry name" value="FN3_dom"/>
</dbReference>
<feature type="domain" description="SH3" evidence="14">
    <location>
        <begin position="150"/>
        <end position="222"/>
    </location>
</feature>
<feature type="coiled-coil region" evidence="12">
    <location>
        <begin position="8"/>
        <end position="49"/>
    </location>
</feature>
<feature type="region of interest" description="Disordered" evidence="13">
    <location>
        <begin position="588"/>
        <end position="715"/>
    </location>
</feature>
<dbReference type="InterPro" id="IPR036116">
    <property type="entry name" value="FN3_sf"/>
</dbReference>
<evidence type="ECO:0000256" key="5">
    <source>
        <dbReference type="ARBA" id="ARBA00022737"/>
    </source>
</evidence>